<proteinExistence type="predicted"/>
<feature type="signal peptide" evidence="1">
    <location>
        <begin position="1"/>
        <end position="24"/>
    </location>
</feature>
<keyword evidence="1" id="KW-0732">Signal</keyword>
<evidence type="ECO:0000313" key="3">
    <source>
        <dbReference type="Proteomes" id="UP000272238"/>
    </source>
</evidence>
<evidence type="ECO:0000313" key="2">
    <source>
        <dbReference type="EMBL" id="RKQ17658.1"/>
    </source>
</evidence>
<dbReference type="PROSITE" id="PS51257">
    <property type="entry name" value="PROKAR_LIPOPROTEIN"/>
    <property type="match status" value="1"/>
</dbReference>
<dbReference type="InterPro" id="IPR019076">
    <property type="entry name" value="Spore_lipoprot_YhcN/YlaJ-like"/>
</dbReference>
<reference evidence="2 3" key="1">
    <citation type="journal article" date="2016" name="Antonie Van Leeuwenhoek">
        <title>Lysinibacillus endophyticus sp. nov., an indole-3-acetic acid producing endophytic bacterium isolated from corn root (Zea mays cv. Xinken-5).</title>
        <authorList>
            <person name="Yu J."/>
            <person name="Guan X."/>
            <person name="Liu C."/>
            <person name="Xiang W."/>
            <person name="Yu Z."/>
            <person name="Liu X."/>
            <person name="Wang G."/>
        </authorList>
    </citation>
    <scope>NUCLEOTIDE SEQUENCE [LARGE SCALE GENOMIC DNA]</scope>
    <source>
        <strain evidence="2 3">DSM 100506</strain>
    </source>
</reference>
<dbReference type="Proteomes" id="UP000272238">
    <property type="component" value="Unassembled WGS sequence"/>
</dbReference>
<comment type="caution">
    <text evidence="2">The sequence shown here is derived from an EMBL/GenBank/DDBJ whole genome shotgun (WGS) entry which is preliminary data.</text>
</comment>
<evidence type="ECO:0000256" key="1">
    <source>
        <dbReference type="SAM" id="SignalP"/>
    </source>
</evidence>
<accession>A0A494Z542</accession>
<protein>
    <recommendedName>
        <fullName evidence="4">Sporulation protein</fullName>
    </recommendedName>
</protein>
<keyword evidence="3" id="KW-1185">Reference proteome</keyword>
<sequence length="140" mass="16226">MKKGGFILKKIAWTLFCIPFFLFGCSGEQTVEVNNTVNNETDVGVREVINNSNEVYAGNAIFVDNQLLVAVQAKPWLDYKKKKIEKNLKKQIEEKFPDLEVFVSADYKLFWETQKLLEEEDEKKISDEVEKLKDLAKEET</sequence>
<feature type="chain" id="PRO_5038535578" description="Sporulation protein" evidence="1">
    <location>
        <begin position="25"/>
        <end position="140"/>
    </location>
</feature>
<dbReference type="AlphaFoldDB" id="A0A494Z542"/>
<evidence type="ECO:0008006" key="4">
    <source>
        <dbReference type="Google" id="ProtNLM"/>
    </source>
</evidence>
<dbReference type="EMBL" id="RBZN01000013">
    <property type="protein sequence ID" value="RKQ17658.1"/>
    <property type="molecule type" value="Genomic_DNA"/>
</dbReference>
<gene>
    <name evidence="2" type="ORF">D8M03_07085</name>
</gene>
<organism evidence="2 3">
    <name type="scientific">Ureibacillus endophyticus</name>
    <dbReference type="NCBI Taxonomy" id="1978490"/>
    <lineage>
        <taxon>Bacteria</taxon>
        <taxon>Bacillati</taxon>
        <taxon>Bacillota</taxon>
        <taxon>Bacilli</taxon>
        <taxon>Bacillales</taxon>
        <taxon>Caryophanaceae</taxon>
        <taxon>Ureibacillus</taxon>
    </lineage>
</organism>
<name>A0A494Z542_9BACL</name>
<dbReference type="Pfam" id="PF09580">
    <property type="entry name" value="Spore_YhcN_YlaJ"/>
    <property type="match status" value="1"/>
</dbReference>
<dbReference type="OrthoDB" id="2455217at2"/>